<name>A0AAV9KK75_9SOLN</name>
<evidence type="ECO:0000313" key="1">
    <source>
        <dbReference type="EMBL" id="KAK4713492.1"/>
    </source>
</evidence>
<gene>
    <name evidence="1" type="ORF">R3W88_019399</name>
</gene>
<dbReference type="AlphaFoldDB" id="A0AAV9KK75"/>
<protein>
    <submittedName>
        <fullName evidence="1">Uncharacterized protein</fullName>
    </submittedName>
</protein>
<evidence type="ECO:0000313" key="2">
    <source>
        <dbReference type="Proteomes" id="UP001311915"/>
    </source>
</evidence>
<sequence>MYDPTTKYEGLIIAISSQLGVDTTIYHLELKYFVSSPPPPMKIHNDMGVQVYLDQKRCNSDFFSKYPLCVTCVDRAMESIEYQTNVQTTRQHILGSNTLCLTSMDPILEGYIEESEFI</sequence>
<dbReference type="Proteomes" id="UP001311915">
    <property type="component" value="Unassembled WGS sequence"/>
</dbReference>
<organism evidence="1 2">
    <name type="scientific">Solanum pinnatisectum</name>
    <name type="common">tansyleaf nightshade</name>
    <dbReference type="NCBI Taxonomy" id="50273"/>
    <lineage>
        <taxon>Eukaryota</taxon>
        <taxon>Viridiplantae</taxon>
        <taxon>Streptophyta</taxon>
        <taxon>Embryophyta</taxon>
        <taxon>Tracheophyta</taxon>
        <taxon>Spermatophyta</taxon>
        <taxon>Magnoliopsida</taxon>
        <taxon>eudicotyledons</taxon>
        <taxon>Gunneridae</taxon>
        <taxon>Pentapetalae</taxon>
        <taxon>asterids</taxon>
        <taxon>lamiids</taxon>
        <taxon>Solanales</taxon>
        <taxon>Solanaceae</taxon>
        <taxon>Solanoideae</taxon>
        <taxon>Solaneae</taxon>
        <taxon>Solanum</taxon>
    </lineage>
</organism>
<reference evidence="1 2" key="1">
    <citation type="submission" date="2023-10" db="EMBL/GenBank/DDBJ databases">
        <title>Genome-Wide Identification Analysis in wild type Solanum Pinnatisectum Reveals Some Genes Defensing Phytophthora Infestans.</title>
        <authorList>
            <person name="Sun C."/>
        </authorList>
    </citation>
    <scope>NUCLEOTIDE SEQUENCE [LARGE SCALE GENOMIC DNA]</scope>
    <source>
        <strain evidence="1">LQN</strain>
        <tissue evidence="1">Leaf</tissue>
    </source>
</reference>
<comment type="caution">
    <text evidence="1">The sequence shown here is derived from an EMBL/GenBank/DDBJ whole genome shotgun (WGS) entry which is preliminary data.</text>
</comment>
<proteinExistence type="predicted"/>
<dbReference type="EMBL" id="JAWPEI010000010">
    <property type="protein sequence ID" value="KAK4713492.1"/>
    <property type="molecule type" value="Genomic_DNA"/>
</dbReference>
<keyword evidence="2" id="KW-1185">Reference proteome</keyword>
<accession>A0AAV9KK75</accession>